<dbReference type="GO" id="GO:0000976">
    <property type="term" value="F:transcription cis-regulatory region binding"/>
    <property type="evidence" value="ECO:0007669"/>
    <property type="project" value="TreeGrafter"/>
</dbReference>
<dbReference type="PATRIC" id="fig|443610.3.peg.758"/>
<evidence type="ECO:0000259" key="5">
    <source>
        <dbReference type="PROSITE" id="PS50977"/>
    </source>
</evidence>
<dbReference type="Pfam" id="PF17935">
    <property type="entry name" value="TetR_C_27"/>
    <property type="match status" value="1"/>
</dbReference>
<dbReference type="GO" id="GO:0003700">
    <property type="term" value="F:DNA-binding transcription factor activity"/>
    <property type="evidence" value="ECO:0007669"/>
    <property type="project" value="TreeGrafter"/>
</dbReference>
<gene>
    <name evidence="6" type="ORF">VE25_12585</name>
</gene>
<dbReference type="Proteomes" id="UP000033632">
    <property type="component" value="Unassembled WGS sequence"/>
</dbReference>
<dbReference type="AlphaFoldDB" id="A0A0F5FRH6"/>
<dbReference type="InterPro" id="IPR036271">
    <property type="entry name" value="Tet_transcr_reg_TetR-rel_C_sf"/>
</dbReference>
<dbReference type="InterPro" id="IPR050109">
    <property type="entry name" value="HTH-type_TetR-like_transc_reg"/>
</dbReference>
<keyword evidence="2 4" id="KW-0238">DNA-binding</keyword>
<accession>A0A0F5FRH6</accession>
<dbReference type="SUPFAM" id="SSF46689">
    <property type="entry name" value="Homeodomain-like"/>
    <property type="match status" value="1"/>
</dbReference>
<dbReference type="EMBL" id="JZEX01000116">
    <property type="protein sequence ID" value="KKB11466.1"/>
    <property type="molecule type" value="Genomic_DNA"/>
</dbReference>
<dbReference type="SUPFAM" id="SSF48498">
    <property type="entry name" value="Tetracyclin repressor-like, C-terminal domain"/>
    <property type="match status" value="1"/>
</dbReference>
<evidence type="ECO:0000313" key="6">
    <source>
        <dbReference type="EMBL" id="KKB11466.1"/>
    </source>
</evidence>
<feature type="domain" description="HTH tetR-type" evidence="5">
    <location>
        <begin position="4"/>
        <end position="64"/>
    </location>
</feature>
<feature type="DNA-binding region" description="H-T-H motif" evidence="4">
    <location>
        <begin position="27"/>
        <end position="46"/>
    </location>
</feature>
<dbReference type="PROSITE" id="PS50977">
    <property type="entry name" value="HTH_TETR_2"/>
    <property type="match status" value="1"/>
</dbReference>
<dbReference type="Gene3D" id="1.10.357.10">
    <property type="entry name" value="Tetracycline Repressor, domain 2"/>
    <property type="match status" value="1"/>
</dbReference>
<evidence type="ECO:0000256" key="2">
    <source>
        <dbReference type="ARBA" id="ARBA00023125"/>
    </source>
</evidence>
<dbReference type="STRING" id="443610.VE25_12585"/>
<keyword evidence="3" id="KW-0804">Transcription</keyword>
<evidence type="ECO:0000256" key="3">
    <source>
        <dbReference type="ARBA" id="ARBA00023163"/>
    </source>
</evidence>
<dbReference type="PANTHER" id="PTHR30055">
    <property type="entry name" value="HTH-TYPE TRANSCRIPTIONAL REGULATOR RUTR"/>
    <property type="match status" value="1"/>
</dbReference>
<reference evidence="6 7" key="1">
    <citation type="submission" date="2015-03" db="EMBL/GenBank/DDBJ databases">
        <authorList>
            <person name="Hassan Y.I."/>
            <person name="Lepp D."/>
            <person name="Li X.-Z."/>
            <person name="Zhou T."/>
        </authorList>
    </citation>
    <scope>NUCLEOTIDE SEQUENCE [LARGE SCALE GENOMIC DNA]</scope>
    <source>
        <strain evidence="6 7">BD-c194</strain>
    </source>
</reference>
<keyword evidence="1" id="KW-0805">Transcription regulation</keyword>
<dbReference type="PANTHER" id="PTHR30055:SF151">
    <property type="entry name" value="TRANSCRIPTIONAL REGULATORY PROTEIN"/>
    <property type="match status" value="1"/>
</dbReference>
<evidence type="ECO:0000256" key="4">
    <source>
        <dbReference type="PROSITE-ProRule" id="PRU00335"/>
    </source>
</evidence>
<name>A0A0F5FRH6_9HYPH</name>
<comment type="caution">
    <text evidence="6">The sequence shown here is derived from an EMBL/GenBank/DDBJ whole genome shotgun (WGS) entry which is preliminary data.</text>
</comment>
<dbReference type="RefSeq" id="WP_046108985.1">
    <property type="nucleotide sequence ID" value="NZ_JZEX01000116.1"/>
</dbReference>
<dbReference type="PROSITE" id="PS01081">
    <property type="entry name" value="HTH_TETR_1"/>
    <property type="match status" value="1"/>
</dbReference>
<sequence>MANPLTRESILDAAEQVLRRFGPSKATVVDVARALGVSHGSVYKHFSSKAELRDAVVERWLKRTSDPLEAIVTNNEPPKERLRHWVEALMTSKRSKVTADPELFATARELFTEASGVVDRHIENLSGQIARILADGVEAGVFDIADIEGTARAVLDATARFHDPAHAAEWVDPRSQEAFARVWALIVAAIARDRDNR</sequence>
<protein>
    <submittedName>
        <fullName evidence="6">TetR family transcriptional regulator</fullName>
    </submittedName>
</protein>
<keyword evidence="7" id="KW-1185">Reference proteome</keyword>
<dbReference type="InterPro" id="IPR009057">
    <property type="entry name" value="Homeodomain-like_sf"/>
</dbReference>
<dbReference type="InterPro" id="IPR041478">
    <property type="entry name" value="TetR_C_27"/>
</dbReference>
<evidence type="ECO:0000256" key="1">
    <source>
        <dbReference type="ARBA" id="ARBA00023015"/>
    </source>
</evidence>
<evidence type="ECO:0000313" key="7">
    <source>
        <dbReference type="Proteomes" id="UP000033632"/>
    </source>
</evidence>
<proteinExistence type="predicted"/>
<organism evidence="6 7">
    <name type="scientific">Devosia geojensis</name>
    <dbReference type="NCBI Taxonomy" id="443610"/>
    <lineage>
        <taxon>Bacteria</taxon>
        <taxon>Pseudomonadati</taxon>
        <taxon>Pseudomonadota</taxon>
        <taxon>Alphaproteobacteria</taxon>
        <taxon>Hyphomicrobiales</taxon>
        <taxon>Devosiaceae</taxon>
        <taxon>Devosia</taxon>
    </lineage>
</organism>
<dbReference type="Pfam" id="PF00440">
    <property type="entry name" value="TetR_N"/>
    <property type="match status" value="1"/>
</dbReference>
<dbReference type="OrthoDB" id="9802802at2"/>
<dbReference type="InterPro" id="IPR001647">
    <property type="entry name" value="HTH_TetR"/>
</dbReference>
<dbReference type="InterPro" id="IPR023772">
    <property type="entry name" value="DNA-bd_HTH_TetR-type_CS"/>
</dbReference>
<dbReference type="PRINTS" id="PR00455">
    <property type="entry name" value="HTHTETR"/>
</dbReference>